<feature type="domain" description="F-box" evidence="1">
    <location>
        <begin position="1"/>
        <end position="38"/>
    </location>
</feature>
<dbReference type="OrthoDB" id="5279806at2759"/>
<evidence type="ECO:0000313" key="2">
    <source>
        <dbReference type="EMBL" id="KAF2685063.1"/>
    </source>
</evidence>
<dbReference type="EMBL" id="MU005579">
    <property type="protein sequence ID" value="KAF2685063.1"/>
    <property type="molecule type" value="Genomic_DNA"/>
</dbReference>
<gene>
    <name evidence="2" type="ORF">K458DRAFT_387956</name>
</gene>
<protein>
    <recommendedName>
        <fullName evidence="1">F-box domain-containing protein</fullName>
    </recommendedName>
</protein>
<dbReference type="PROSITE" id="PS50181">
    <property type="entry name" value="FBOX"/>
    <property type="match status" value="1"/>
</dbReference>
<name>A0A6G1J4C9_9PLEO</name>
<organism evidence="2 3">
    <name type="scientific">Lentithecium fluviatile CBS 122367</name>
    <dbReference type="NCBI Taxonomy" id="1168545"/>
    <lineage>
        <taxon>Eukaryota</taxon>
        <taxon>Fungi</taxon>
        <taxon>Dikarya</taxon>
        <taxon>Ascomycota</taxon>
        <taxon>Pezizomycotina</taxon>
        <taxon>Dothideomycetes</taxon>
        <taxon>Pleosporomycetidae</taxon>
        <taxon>Pleosporales</taxon>
        <taxon>Massarineae</taxon>
        <taxon>Lentitheciaceae</taxon>
        <taxon>Lentithecium</taxon>
    </lineage>
</organism>
<proteinExistence type="predicted"/>
<dbReference type="AlphaFoldDB" id="A0A6G1J4C9"/>
<dbReference type="Proteomes" id="UP000799291">
    <property type="component" value="Unassembled WGS sequence"/>
</dbReference>
<dbReference type="SUPFAM" id="SSF81383">
    <property type="entry name" value="F-box domain"/>
    <property type="match status" value="1"/>
</dbReference>
<evidence type="ECO:0000259" key="1">
    <source>
        <dbReference type="PROSITE" id="PS50181"/>
    </source>
</evidence>
<sequence length="229" mass="26336">MATFLSLPSEILILICQHLTLPSLLTVRLVHRHLASLVLGNSTSIAPSVVRTTFPEAQLLLRTPPSERQSFDWMKFSHLQQRGYSVPSFGIPAESEIGDALRTRVENGLRVFKTLWEISDNVYSEPDANFDDQSPFHYRESVILERRMEYLQTIYPTRVGADYRIAISFLLASFLTKHDAPPSRGYGHHVYVHNGPDDFDWDSKKYIDLNRGTLWVDWAILHLGPYIFF</sequence>
<evidence type="ECO:0000313" key="3">
    <source>
        <dbReference type="Proteomes" id="UP000799291"/>
    </source>
</evidence>
<reference evidence="2" key="1">
    <citation type="journal article" date="2020" name="Stud. Mycol.">
        <title>101 Dothideomycetes genomes: a test case for predicting lifestyles and emergence of pathogens.</title>
        <authorList>
            <person name="Haridas S."/>
            <person name="Albert R."/>
            <person name="Binder M."/>
            <person name="Bloem J."/>
            <person name="Labutti K."/>
            <person name="Salamov A."/>
            <person name="Andreopoulos B."/>
            <person name="Baker S."/>
            <person name="Barry K."/>
            <person name="Bills G."/>
            <person name="Bluhm B."/>
            <person name="Cannon C."/>
            <person name="Castanera R."/>
            <person name="Culley D."/>
            <person name="Daum C."/>
            <person name="Ezra D."/>
            <person name="Gonzalez J."/>
            <person name="Henrissat B."/>
            <person name="Kuo A."/>
            <person name="Liang C."/>
            <person name="Lipzen A."/>
            <person name="Lutzoni F."/>
            <person name="Magnuson J."/>
            <person name="Mondo S."/>
            <person name="Nolan M."/>
            <person name="Ohm R."/>
            <person name="Pangilinan J."/>
            <person name="Park H.-J."/>
            <person name="Ramirez L."/>
            <person name="Alfaro M."/>
            <person name="Sun H."/>
            <person name="Tritt A."/>
            <person name="Yoshinaga Y."/>
            <person name="Zwiers L.-H."/>
            <person name="Turgeon B."/>
            <person name="Goodwin S."/>
            <person name="Spatafora J."/>
            <person name="Crous P."/>
            <person name="Grigoriev I."/>
        </authorList>
    </citation>
    <scope>NUCLEOTIDE SEQUENCE</scope>
    <source>
        <strain evidence="2">CBS 122367</strain>
    </source>
</reference>
<keyword evidence="3" id="KW-1185">Reference proteome</keyword>
<dbReference type="InterPro" id="IPR036047">
    <property type="entry name" value="F-box-like_dom_sf"/>
</dbReference>
<accession>A0A6G1J4C9</accession>
<dbReference type="InterPro" id="IPR001810">
    <property type="entry name" value="F-box_dom"/>
</dbReference>
<dbReference type="Pfam" id="PF12937">
    <property type="entry name" value="F-box-like"/>
    <property type="match status" value="1"/>
</dbReference>